<keyword evidence="4" id="KW-0645">Protease</keyword>
<dbReference type="InterPro" id="IPR000718">
    <property type="entry name" value="Peptidase_M13"/>
</dbReference>
<dbReference type="GO" id="GO:0046872">
    <property type="term" value="F:metal ion binding"/>
    <property type="evidence" value="ECO:0007669"/>
    <property type="project" value="UniProtKB-KW"/>
</dbReference>
<evidence type="ECO:0000259" key="9">
    <source>
        <dbReference type="Pfam" id="PF01431"/>
    </source>
</evidence>
<evidence type="ECO:0000256" key="2">
    <source>
        <dbReference type="ARBA" id="ARBA00004401"/>
    </source>
</evidence>
<evidence type="ECO:0000256" key="1">
    <source>
        <dbReference type="ARBA" id="ARBA00001947"/>
    </source>
</evidence>
<evidence type="ECO:0000259" key="10">
    <source>
        <dbReference type="Pfam" id="PF05649"/>
    </source>
</evidence>
<dbReference type="PANTHER" id="PTHR11733:SF133">
    <property type="entry name" value="PHOSPHATE-REGULATING NEUTRAL ENDOPEPTIDASE PHEX"/>
    <property type="match status" value="1"/>
</dbReference>
<dbReference type="InterPro" id="IPR018497">
    <property type="entry name" value="Peptidase_M13_C"/>
</dbReference>
<dbReference type="InterPro" id="IPR008753">
    <property type="entry name" value="Peptidase_M13_N"/>
</dbReference>
<feature type="domain" description="Peptidase M13 N-terminal" evidence="10">
    <location>
        <begin position="2"/>
        <end position="143"/>
    </location>
</feature>
<dbReference type="GO" id="GO:0006508">
    <property type="term" value="P:proteolysis"/>
    <property type="evidence" value="ECO:0007669"/>
    <property type="project" value="UniProtKB-KW"/>
</dbReference>
<dbReference type="SUPFAM" id="SSF55486">
    <property type="entry name" value="Metalloproteases ('zincins'), catalytic domain"/>
    <property type="match status" value="1"/>
</dbReference>
<dbReference type="PRINTS" id="PR00786">
    <property type="entry name" value="NEPRILYSIN"/>
</dbReference>
<dbReference type="PROSITE" id="PS51885">
    <property type="entry name" value="NEPRILYSIN"/>
    <property type="match status" value="1"/>
</dbReference>
<accession>A0ABD0YIT8</accession>
<gene>
    <name evidence="11" type="ORF">AAG570_012316</name>
</gene>
<dbReference type="Gene3D" id="3.40.390.10">
    <property type="entry name" value="Collagenase (Catalytic Domain)"/>
    <property type="match status" value="1"/>
</dbReference>
<dbReference type="InterPro" id="IPR042089">
    <property type="entry name" value="Peptidase_M13_dom_2"/>
</dbReference>
<keyword evidence="8" id="KW-0482">Metalloprotease</keyword>
<protein>
    <submittedName>
        <fullName evidence="11">Uncharacterized protein</fullName>
    </submittedName>
</protein>
<dbReference type="Gene3D" id="1.10.1380.10">
    <property type="entry name" value="Neutral endopeptidase , domain2"/>
    <property type="match status" value="1"/>
</dbReference>
<evidence type="ECO:0000313" key="11">
    <source>
        <dbReference type="EMBL" id="KAL1131079.1"/>
    </source>
</evidence>
<keyword evidence="7" id="KW-0862">Zinc</keyword>
<comment type="cofactor">
    <cofactor evidence="1">
        <name>Zn(2+)</name>
        <dbReference type="ChEBI" id="CHEBI:29105"/>
    </cofactor>
</comment>
<dbReference type="GO" id="GO:0008237">
    <property type="term" value="F:metallopeptidase activity"/>
    <property type="evidence" value="ECO:0007669"/>
    <property type="project" value="UniProtKB-KW"/>
</dbReference>
<dbReference type="PANTHER" id="PTHR11733">
    <property type="entry name" value="ZINC METALLOPROTEASE FAMILY M13 NEPRILYSIN-RELATED"/>
    <property type="match status" value="1"/>
</dbReference>
<dbReference type="Proteomes" id="UP001558652">
    <property type="component" value="Unassembled WGS sequence"/>
</dbReference>
<dbReference type="CDD" id="cd08662">
    <property type="entry name" value="M13"/>
    <property type="match status" value="1"/>
</dbReference>
<dbReference type="Pfam" id="PF01431">
    <property type="entry name" value="Peptidase_M13"/>
    <property type="match status" value="1"/>
</dbReference>
<keyword evidence="12" id="KW-1185">Reference proteome</keyword>
<name>A0ABD0YIT8_9HEMI</name>
<dbReference type="EMBL" id="JBFDAA010000007">
    <property type="protein sequence ID" value="KAL1131079.1"/>
    <property type="molecule type" value="Genomic_DNA"/>
</dbReference>
<evidence type="ECO:0000256" key="6">
    <source>
        <dbReference type="ARBA" id="ARBA00022801"/>
    </source>
</evidence>
<comment type="similarity">
    <text evidence="3">Belongs to the peptidase M13 family.</text>
</comment>
<comment type="caution">
    <text evidence="11">The sequence shown here is derived from an EMBL/GenBank/DDBJ whole genome shotgun (WGS) entry which is preliminary data.</text>
</comment>
<dbReference type="Pfam" id="PF05649">
    <property type="entry name" value="Peptidase_M13_N"/>
    <property type="match status" value="1"/>
</dbReference>
<dbReference type="InterPro" id="IPR024079">
    <property type="entry name" value="MetalloPept_cat_dom_sf"/>
</dbReference>
<comment type="subcellular location">
    <subcellularLocation>
        <location evidence="2">Cell membrane</location>
        <topology evidence="2">Single-pass type II membrane protein</topology>
    </subcellularLocation>
</comment>
<dbReference type="GO" id="GO:0005886">
    <property type="term" value="C:plasma membrane"/>
    <property type="evidence" value="ECO:0007669"/>
    <property type="project" value="UniProtKB-SubCell"/>
</dbReference>
<keyword evidence="5" id="KW-0479">Metal-binding</keyword>
<evidence type="ECO:0000313" key="12">
    <source>
        <dbReference type="Proteomes" id="UP001558652"/>
    </source>
</evidence>
<proteinExistence type="inferred from homology"/>
<organism evidence="11 12">
    <name type="scientific">Ranatra chinensis</name>
    <dbReference type="NCBI Taxonomy" id="642074"/>
    <lineage>
        <taxon>Eukaryota</taxon>
        <taxon>Metazoa</taxon>
        <taxon>Ecdysozoa</taxon>
        <taxon>Arthropoda</taxon>
        <taxon>Hexapoda</taxon>
        <taxon>Insecta</taxon>
        <taxon>Pterygota</taxon>
        <taxon>Neoptera</taxon>
        <taxon>Paraneoptera</taxon>
        <taxon>Hemiptera</taxon>
        <taxon>Heteroptera</taxon>
        <taxon>Panheteroptera</taxon>
        <taxon>Nepomorpha</taxon>
        <taxon>Nepidae</taxon>
        <taxon>Ranatrinae</taxon>
        <taxon>Ranatra</taxon>
    </lineage>
</organism>
<evidence type="ECO:0000256" key="8">
    <source>
        <dbReference type="ARBA" id="ARBA00023049"/>
    </source>
</evidence>
<sequence>MNDTVFVENKQFFIALAQRLHKTKPETCERYVWWKVLSAVVPHSSSEIRQLRDDFYEALLKRPPQPRPVRCVKYVKSFLNMAISYKFAMDDNMEATSERVREMLNDITDAFNRLVDSLSWMDDKTKSSIRDKASNIGSYIGYPNWLLQPGQLDEYYKHVEVIDGQFLRSMIRIKSTEVGKVLASIGTKPENATRDVWMSDPLEVNAFYSRSSNAVAIPAGILQSPFYYLGIEALNYGAIGTILGHELTHAFDVEGKDYDKKGRRNSWWTDDMTKEYNSRADCFVKQYQQYKIVGKYQLNGTLTLAENIADNGGVREALHAYRAHLSKRSRPEPKLPPFTNFTNEQLFFLAFANVWCETTSEESALGSLSDVHSPNRFRVIGTLANLQEFAEAWQCPPGSNMNPQDKCVLW</sequence>
<evidence type="ECO:0000256" key="3">
    <source>
        <dbReference type="ARBA" id="ARBA00007357"/>
    </source>
</evidence>
<feature type="domain" description="Peptidase M13 C-terminal" evidence="9">
    <location>
        <begin position="205"/>
        <end position="407"/>
    </location>
</feature>
<dbReference type="AlphaFoldDB" id="A0ABD0YIT8"/>
<evidence type="ECO:0000256" key="4">
    <source>
        <dbReference type="ARBA" id="ARBA00022670"/>
    </source>
</evidence>
<evidence type="ECO:0000256" key="5">
    <source>
        <dbReference type="ARBA" id="ARBA00022723"/>
    </source>
</evidence>
<evidence type="ECO:0000256" key="7">
    <source>
        <dbReference type="ARBA" id="ARBA00022833"/>
    </source>
</evidence>
<reference evidence="11 12" key="1">
    <citation type="submission" date="2024-07" db="EMBL/GenBank/DDBJ databases">
        <title>Chromosome-level genome assembly of the water stick insect Ranatra chinensis (Heteroptera: Nepidae).</title>
        <authorList>
            <person name="Liu X."/>
        </authorList>
    </citation>
    <scope>NUCLEOTIDE SEQUENCE [LARGE SCALE GENOMIC DNA]</scope>
    <source>
        <strain evidence="11">Cailab_2021Rc</strain>
        <tissue evidence="11">Muscle</tissue>
    </source>
</reference>
<keyword evidence="6" id="KW-0378">Hydrolase</keyword>